<keyword evidence="3" id="KW-1185">Reference proteome</keyword>
<evidence type="ECO:0000256" key="1">
    <source>
        <dbReference type="SAM" id="Phobius"/>
    </source>
</evidence>
<organism evidence="2 3">
    <name type="scientific">Effrenium voratum</name>
    <dbReference type="NCBI Taxonomy" id="2562239"/>
    <lineage>
        <taxon>Eukaryota</taxon>
        <taxon>Sar</taxon>
        <taxon>Alveolata</taxon>
        <taxon>Dinophyceae</taxon>
        <taxon>Suessiales</taxon>
        <taxon>Symbiodiniaceae</taxon>
        <taxon>Effrenium</taxon>
    </lineage>
</organism>
<accession>A0AA36JSQ6</accession>
<protein>
    <submittedName>
        <fullName evidence="2">Uncharacterized protein</fullName>
    </submittedName>
</protein>
<keyword evidence="1" id="KW-0472">Membrane</keyword>
<feature type="transmembrane region" description="Helical" evidence="1">
    <location>
        <begin position="287"/>
        <end position="308"/>
    </location>
</feature>
<feature type="transmembrane region" description="Helical" evidence="1">
    <location>
        <begin position="329"/>
        <end position="350"/>
    </location>
</feature>
<evidence type="ECO:0000313" key="2">
    <source>
        <dbReference type="EMBL" id="CAJ1411027.1"/>
    </source>
</evidence>
<feature type="transmembrane region" description="Helical" evidence="1">
    <location>
        <begin position="224"/>
        <end position="244"/>
    </location>
</feature>
<dbReference type="AlphaFoldDB" id="A0AA36JSQ6"/>
<keyword evidence="1" id="KW-1133">Transmembrane helix</keyword>
<keyword evidence="1" id="KW-0812">Transmembrane</keyword>
<proteinExistence type="predicted"/>
<feature type="transmembrane region" description="Helical" evidence="1">
    <location>
        <begin position="195"/>
        <end position="218"/>
    </location>
</feature>
<reference evidence="2" key="1">
    <citation type="submission" date="2023-08" db="EMBL/GenBank/DDBJ databases">
        <authorList>
            <person name="Chen Y."/>
            <person name="Shah S."/>
            <person name="Dougan E. K."/>
            <person name="Thang M."/>
            <person name="Chan C."/>
        </authorList>
    </citation>
    <scope>NUCLEOTIDE SEQUENCE</scope>
</reference>
<sequence length="360" mass="39439">MFLTAWPKPAFLFGNAFTQLYYVLLKQAVMDIFNGFVLGGIHIDGKTIEATLCLAVVMVMLRLELFRRAVNGRPGELQPSADKYKKLLRECAPEAIGSLTCLVLVIILRSRGDTIGDSLDGHSREAWEAIKMQWPLLMTADTLLAIQVMLRLVVVLSALLRSGGAGQSPLLDECAALWCAGALAKCLSLNRSQAYWLEGPVGGMLPTMLEALLVPLLFLLGQRALFRSAGTMVLVVVLIGMFAQRNTLQFAEESEANILFTAVHCFEFLSAIIYAGRTMLLDNDGQFHLAFTHFVMVVQQSLAAYFWLQAFEGETDVNGLGLGIKAIQFSCLGQLCAYLAAATLHAASWFTDDTPVHVNI</sequence>
<gene>
    <name evidence="2" type="ORF">EVOR1521_LOCUS31713</name>
</gene>
<comment type="caution">
    <text evidence="2">The sequence shown here is derived from an EMBL/GenBank/DDBJ whole genome shotgun (WGS) entry which is preliminary data.</text>
</comment>
<dbReference type="Proteomes" id="UP001178507">
    <property type="component" value="Unassembled WGS sequence"/>
</dbReference>
<evidence type="ECO:0000313" key="3">
    <source>
        <dbReference type="Proteomes" id="UP001178507"/>
    </source>
</evidence>
<name>A0AA36JSQ6_9DINO</name>
<feature type="transmembrane region" description="Helical" evidence="1">
    <location>
        <begin position="256"/>
        <end position="275"/>
    </location>
</feature>
<dbReference type="EMBL" id="CAUJNA010003852">
    <property type="protein sequence ID" value="CAJ1411027.1"/>
    <property type="molecule type" value="Genomic_DNA"/>
</dbReference>